<reference evidence="2" key="1">
    <citation type="journal article" date="2019" name="Int. J. Syst. Evol. Microbiol.">
        <title>The Global Catalogue of Microorganisms (GCM) 10K type strain sequencing project: providing services to taxonomists for standard genome sequencing and annotation.</title>
        <authorList>
            <consortium name="The Broad Institute Genomics Platform"/>
            <consortium name="The Broad Institute Genome Sequencing Center for Infectious Disease"/>
            <person name="Wu L."/>
            <person name="Ma J."/>
        </authorList>
    </citation>
    <scope>NUCLEOTIDE SEQUENCE [LARGE SCALE GENOMIC DNA]</scope>
    <source>
        <strain evidence="2">JCM 18055</strain>
    </source>
</reference>
<dbReference type="EMBL" id="BAABIC010000009">
    <property type="protein sequence ID" value="GAA4691127.1"/>
    <property type="molecule type" value="Genomic_DNA"/>
</dbReference>
<dbReference type="Gene3D" id="3.40.50.720">
    <property type="entry name" value="NAD(P)-binding Rossmann-like Domain"/>
    <property type="match status" value="1"/>
</dbReference>
<organism evidence="1 2">
    <name type="scientific">Pseudonocardia yuanmonensis</name>
    <dbReference type="NCBI Taxonomy" id="1095914"/>
    <lineage>
        <taxon>Bacteria</taxon>
        <taxon>Bacillati</taxon>
        <taxon>Actinomycetota</taxon>
        <taxon>Actinomycetes</taxon>
        <taxon>Pseudonocardiales</taxon>
        <taxon>Pseudonocardiaceae</taxon>
        <taxon>Pseudonocardia</taxon>
    </lineage>
</organism>
<evidence type="ECO:0000313" key="2">
    <source>
        <dbReference type="Proteomes" id="UP001500325"/>
    </source>
</evidence>
<dbReference type="InterPro" id="IPR002347">
    <property type="entry name" value="SDR_fam"/>
</dbReference>
<accession>A0ABP8WKY3</accession>
<evidence type="ECO:0008006" key="3">
    <source>
        <dbReference type="Google" id="ProtNLM"/>
    </source>
</evidence>
<dbReference type="Pfam" id="PF13561">
    <property type="entry name" value="adh_short_C2"/>
    <property type="match status" value="1"/>
</dbReference>
<dbReference type="Proteomes" id="UP001500325">
    <property type="component" value="Unassembled WGS sequence"/>
</dbReference>
<keyword evidence="2" id="KW-1185">Reference proteome</keyword>
<dbReference type="InterPro" id="IPR036291">
    <property type="entry name" value="NAD(P)-bd_dom_sf"/>
</dbReference>
<comment type="caution">
    <text evidence="1">The sequence shown here is derived from an EMBL/GenBank/DDBJ whole genome shotgun (WGS) entry which is preliminary data.</text>
</comment>
<name>A0ABP8WKY3_9PSEU</name>
<protein>
    <recommendedName>
        <fullName evidence="3">Enoyl-ACP reductase-like protein</fullName>
    </recommendedName>
</protein>
<dbReference type="SUPFAM" id="SSF51735">
    <property type="entry name" value="NAD(P)-binding Rossmann-fold domains"/>
    <property type="match status" value="1"/>
</dbReference>
<proteinExistence type="predicted"/>
<evidence type="ECO:0000313" key="1">
    <source>
        <dbReference type="EMBL" id="GAA4691127.1"/>
    </source>
</evidence>
<sequence>MLTEQSAALNSDSYKEEVLSRVQSNRLGVRDDVSSAVAFLLSDEASWINGQVLPVNGGRGLG</sequence>
<gene>
    <name evidence="1" type="ORF">GCM10023215_29970</name>
</gene>